<dbReference type="InterPro" id="IPR031939">
    <property type="entry name" value="Adhesin_E-like"/>
</dbReference>
<evidence type="ECO:0000259" key="2">
    <source>
        <dbReference type="Pfam" id="PF16747"/>
    </source>
</evidence>
<evidence type="ECO:0000313" key="3">
    <source>
        <dbReference type="EMBL" id="RRD90897.1"/>
    </source>
</evidence>
<dbReference type="RefSeq" id="WP_124794143.1">
    <property type="nucleotide sequence ID" value="NZ_RQYC01000003.1"/>
</dbReference>
<proteinExistence type="predicted"/>
<keyword evidence="4" id="KW-1185">Reference proteome</keyword>
<dbReference type="EMBL" id="RQYC01000003">
    <property type="protein sequence ID" value="RRD90897.1"/>
    <property type="molecule type" value="Genomic_DNA"/>
</dbReference>
<reference evidence="3 4" key="1">
    <citation type="submission" date="2018-11" db="EMBL/GenBank/DDBJ databases">
        <title>Genomes From Bacteria Associated with the Canine Oral Cavity: a Test Case for Automated Genome-Based Taxonomic Assignment.</title>
        <authorList>
            <person name="Coil D.A."/>
            <person name="Jospin G."/>
            <person name="Darling A.E."/>
            <person name="Wallis C."/>
            <person name="Davis I.J."/>
            <person name="Harris S."/>
            <person name="Eisen J.A."/>
            <person name="Holcombe L.J."/>
            <person name="O'Flynn C."/>
        </authorList>
    </citation>
    <scope>NUCLEOTIDE SEQUENCE [LARGE SCALE GENOMIC DNA]</scope>
    <source>
        <strain evidence="3 4">COT-280</strain>
    </source>
</reference>
<dbReference type="Proteomes" id="UP000269923">
    <property type="component" value="Unassembled WGS sequence"/>
</dbReference>
<name>A0A3P2A612_9NEIS</name>
<evidence type="ECO:0000256" key="1">
    <source>
        <dbReference type="SAM" id="SignalP"/>
    </source>
</evidence>
<keyword evidence="1" id="KW-0732">Signal</keyword>
<sequence>MKLPVFVVGLLCAANCAFAADWIAVGSEGKHAVYGDLESRTANRAWFDRTHAPTKKYLFNQHFSERILEEADCANRLIRVLYATRHDKTGRIIDSRGADTQWQHVIPDTFGEAAFHFICAHYPL</sequence>
<comment type="caution">
    <text evidence="3">The sequence shown here is derived from an EMBL/GenBank/DDBJ whole genome shotgun (WGS) entry which is preliminary data.</text>
</comment>
<dbReference type="AlphaFoldDB" id="A0A3P2A612"/>
<dbReference type="Pfam" id="PF16747">
    <property type="entry name" value="Adhesin_E"/>
    <property type="match status" value="1"/>
</dbReference>
<gene>
    <name evidence="3" type="ORF">EII21_02795</name>
</gene>
<feature type="signal peptide" evidence="1">
    <location>
        <begin position="1"/>
        <end position="19"/>
    </location>
</feature>
<dbReference type="STRING" id="1121352.GCA_000620925_00919"/>
<organism evidence="3 4">
    <name type="scientific">Conchiformibius steedae</name>
    <dbReference type="NCBI Taxonomy" id="153493"/>
    <lineage>
        <taxon>Bacteria</taxon>
        <taxon>Pseudomonadati</taxon>
        <taxon>Pseudomonadota</taxon>
        <taxon>Betaproteobacteria</taxon>
        <taxon>Neisseriales</taxon>
        <taxon>Neisseriaceae</taxon>
        <taxon>Conchiformibius</taxon>
    </lineage>
</organism>
<accession>A0A3P2A612</accession>
<evidence type="ECO:0000313" key="4">
    <source>
        <dbReference type="Proteomes" id="UP000269923"/>
    </source>
</evidence>
<feature type="chain" id="PRO_5018035395" description="Surface-adhesin protein E-like domain-containing protein" evidence="1">
    <location>
        <begin position="20"/>
        <end position="124"/>
    </location>
</feature>
<protein>
    <recommendedName>
        <fullName evidence="2">Surface-adhesin protein E-like domain-containing protein</fullName>
    </recommendedName>
</protein>
<dbReference type="OrthoDB" id="8613939at2"/>
<feature type="domain" description="Surface-adhesin protein E-like" evidence="2">
    <location>
        <begin position="22"/>
        <end position="120"/>
    </location>
</feature>